<keyword evidence="13" id="KW-0720">Serine protease</keyword>
<dbReference type="Gene3D" id="3.40.50.880">
    <property type="match status" value="1"/>
</dbReference>
<evidence type="ECO:0000259" key="23">
    <source>
        <dbReference type="PROSITE" id="PS51847"/>
    </source>
</evidence>
<dbReference type="InterPro" id="IPR051634">
    <property type="entry name" value="Extended_Synaptotagmin"/>
</dbReference>
<evidence type="ECO:0000256" key="5">
    <source>
        <dbReference type="ARBA" id="ARBA00022448"/>
    </source>
</evidence>
<dbReference type="InterPro" id="IPR019779">
    <property type="entry name" value="GalP_UDPtransf1_His-AS"/>
</dbReference>
<dbReference type="InterPro" id="IPR031468">
    <property type="entry name" value="SMP_LBD"/>
</dbReference>
<evidence type="ECO:0000256" key="4">
    <source>
        <dbReference type="ARBA" id="ARBA00006534"/>
    </source>
</evidence>
<evidence type="ECO:0000313" key="25">
    <source>
        <dbReference type="Proteomes" id="UP000678499"/>
    </source>
</evidence>
<evidence type="ECO:0000256" key="12">
    <source>
        <dbReference type="ARBA" id="ARBA00022801"/>
    </source>
</evidence>
<dbReference type="GO" id="GO:0008270">
    <property type="term" value="F:zinc ion binding"/>
    <property type="evidence" value="ECO:0007669"/>
    <property type="project" value="InterPro"/>
</dbReference>
<keyword evidence="20 21" id="KW-0119">Carbohydrate metabolism</keyword>
<gene>
    <name evidence="24" type="ORF">NMOB1V02_LOCUS10677</name>
</gene>
<evidence type="ECO:0000256" key="15">
    <source>
        <dbReference type="ARBA" id="ARBA00022989"/>
    </source>
</evidence>
<dbReference type="InterPro" id="IPR001937">
    <property type="entry name" value="GalP_UDPtransf1"/>
</dbReference>
<evidence type="ECO:0000256" key="18">
    <source>
        <dbReference type="ARBA" id="ARBA00023136"/>
    </source>
</evidence>
<keyword evidence="6" id="KW-0645">Protease</keyword>
<dbReference type="GO" id="GO:0005544">
    <property type="term" value="F:calcium-dependent phospholipid binding"/>
    <property type="evidence" value="ECO:0007669"/>
    <property type="project" value="TreeGrafter"/>
</dbReference>
<dbReference type="PANTHER" id="PTHR45761:SF1">
    <property type="entry name" value="EXTENDED SYNAPTOTAGMIN-LIKE PROTEIN 2, ISOFORM C"/>
    <property type="match status" value="1"/>
</dbReference>
<dbReference type="SUPFAM" id="SSF54197">
    <property type="entry name" value="HIT-like"/>
    <property type="match status" value="2"/>
</dbReference>
<dbReference type="PANTHER" id="PTHR45761">
    <property type="entry name" value="EXTENDED SYNAPTOTAGMIN-LIKE PROTEIN 2, ISOFORM C"/>
    <property type="match status" value="1"/>
</dbReference>
<keyword evidence="25" id="KW-1185">Reference proteome</keyword>
<evidence type="ECO:0000256" key="8">
    <source>
        <dbReference type="ARBA" id="ARBA00022692"/>
    </source>
</evidence>
<evidence type="ECO:0000256" key="19">
    <source>
        <dbReference type="ARBA" id="ARBA00023144"/>
    </source>
</evidence>
<dbReference type="GO" id="GO:0006012">
    <property type="term" value="P:galactose metabolic process"/>
    <property type="evidence" value="ECO:0007669"/>
    <property type="project" value="UniProtKB-UniPathway"/>
</dbReference>
<keyword evidence="18" id="KW-0472">Membrane</keyword>
<dbReference type="GO" id="GO:0005789">
    <property type="term" value="C:endoplasmic reticulum membrane"/>
    <property type="evidence" value="ECO:0007669"/>
    <property type="project" value="TreeGrafter"/>
</dbReference>
<dbReference type="InterPro" id="IPR000008">
    <property type="entry name" value="C2_dom"/>
</dbReference>
<dbReference type="PROSITE" id="PS51847">
    <property type="entry name" value="SMP"/>
    <property type="match status" value="1"/>
</dbReference>
<dbReference type="PROSITE" id="PS00117">
    <property type="entry name" value="GAL_P_UDP_TRANSF_I"/>
    <property type="match status" value="1"/>
</dbReference>
<comment type="subcellular location">
    <subcellularLocation>
        <location evidence="2">Membrane</location>
    </subcellularLocation>
</comment>
<keyword evidence="7 21" id="KW-0808">Transferase</keyword>
<evidence type="ECO:0000256" key="10">
    <source>
        <dbReference type="ARBA" id="ARBA00022723"/>
    </source>
</evidence>
<feature type="domain" description="SMP-LTD" evidence="23">
    <location>
        <begin position="459"/>
        <end position="638"/>
    </location>
</feature>
<name>A0A7R9GJ67_9CRUS</name>
<keyword evidence="14" id="KW-0106">Calcium</keyword>
<keyword evidence="9 21" id="KW-0548">Nucleotidyltransferase</keyword>
<dbReference type="GO" id="GO:0005509">
    <property type="term" value="F:calcium ion binding"/>
    <property type="evidence" value="ECO:0007669"/>
    <property type="project" value="TreeGrafter"/>
</dbReference>
<evidence type="ECO:0000259" key="22">
    <source>
        <dbReference type="PROSITE" id="PS50004"/>
    </source>
</evidence>
<sequence>FFFEQNGEDDDLFRREPVTGSCRVMCFHPDPNMTLPLMSVSEITQVIRQWKEELVDLGEKFNWVQIFENKGDIMGCSNPHPHCQIWASSFLPTEPRTKDEQMKKYFEKHQEPMLVRYVEKELQKKERIVLENDDWVVLVPYWAFWPYETIVLPKKPERNSCIKRLTDLKEDEETSLADAMKRLTAKYDNLFKCSFPYSMGFHGIELDSIHTFSDPHWAAEKATGFFVGGGNTFLLLKRLYEADIMDIIRRRVLQNGIPYVGSSAGTNVATVSINTTNDMPIVQPPSFQAIGLVHFNINPHYVDPDLSSKHMGETREKRIRQYHEVQDTPPVLGMREGSILRIEGNKIELDEPPQEFAPGSDLSQILPSEAAFAESNNEMNLWSYSLFTAATTSFVYIMGYFRFSPAWILAALGTSYVFERNREKRNFKLKFNQMLATTDEKEIISKVWKELPAWVFFADMERAEWLNRVIRRLWPFIGHFVKKLLEKQIEPQVAETLKFYKINSFRFVKTNLGNVPPRIGGVKTYGQKTDRKEVVIDMEIMYAGDCEFEAVASGMAFGITDVQLKGMMRVVLQPLLRDMPIVGGVQAFFLQPPSLDFNMTNIANVLEMPGIKDYIRETVLQQINAMIVVPNKYVFSLSDQGALRVLILEAKELERKDIGLLKKGKSDPYAKISIGGFSEKTHILEDTLAPVWNYCCESPTYVGTGKTKLEVEIFDYDSIGPTETAEEFLGRAVLDMATLAEKGTYDDWLNLEDVKSGKLHLKVQWLNFSNNGADLPIATKSFQHMEHSKGPGPSLAVVYVYVDCAKNLPGVGAAKVEPEARVKISVEGNTAFTAACTRALDPVWEETHSFFIKSVNQDVTFDVEDRRTGKILGSASVAIAKLLTEENLELFQVPLQLIRKDLKKSSSATETCPEIVATLRMRLLMPGNLDHEALESLTLADDHDEELRDDANATLCETKEKSPEIPPESVSPTRATSVVPVPVPNAAVPSVKKIEEVLPEKKNEPTEKPANVAVPAVKQPSVDSQFGIESLVKSAMAPVSATTGDLRKRTSSSAGTSGLGKVQLSLRYVAPKSKLLVVLHKCVNLPMEPSDENELPDPYAKVSILPDRVATKQKTTHVKDDRNPVFDISFEFNVGKAELCARTLEVIILSKKGKVAKLFRKSPVLGHIRVPLGQLETAVDHKMIAEWFDLLPAIDDIDD</sequence>
<dbReference type="Pfam" id="PF03575">
    <property type="entry name" value="Peptidase_S51"/>
    <property type="match status" value="1"/>
</dbReference>
<dbReference type="EMBL" id="OA886780">
    <property type="protein sequence ID" value="CAD7283059.1"/>
    <property type="molecule type" value="Genomic_DNA"/>
</dbReference>
<keyword evidence="10 21" id="KW-0479">Metal-binding</keyword>
<keyword evidence="11" id="KW-0677">Repeat</keyword>
<dbReference type="NCBIfam" id="NF003642">
    <property type="entry name" value="PRK05282.1"/>
    <property type="match status" value="1"/>
</dbReference>
<dbReference type="GO" id="GO:0006796">
    <property type="term" value="P:phosphate-containing compound metabolic process"/>
    <property type="evidence" value="ECO:0007669"/>
    <property type="project" value="UniProtKB-ARBA"/>
</dbReference>
<evidence type="ECO:0000256" key="13">
    <source>
        <dbReference type="ARBA" id="ARBA00022825"/>
    </source>
</evidence>
<keyword evidence="8" id="KW-0812">Transmembrane</keyword>
<dbReference type="GO" id="GO:0031210">
    <property type="term" value="F:phosphatidylcholine binding"/>
    <property type="evidence" value="ECO:0007669"/>
    <property type="project" value="TreeGrafter"/>
</dbReference>
<dbReference type="Pfam" id="PF17047">
    <property type="entry name" value="SMP_LBD"/>
    <property type="match status" value="1"/>
</dbReference>
<dbReference type="OrthoDB" id="1029639at2759"/>
<dbReference type="NCBIfam" id="TIGR00209">
    <property type="entry name" value="galT_1"/>
    <property type="match status" value="1"/>
</dbReference>
<dbReference type="CDD" id="cd03146">
    <property type="entry name" value="GAT1_Peptidase_E"/>
    <property type="match status" value="1"/>
</dbReference>
<evidence type="ECO:0000256" key="1">
    <source>
        <dbReference type="ARBA" id="ARBA00001107"/>
    </source>
</evidence>
<evidence type="ECO:0000313" key="24">
    <source>
        <dbReference type="EMBL" id="CAD7283059.1"/>
    </source>
</evidence>
<protein>
    <recommendedName>
        <fullName evidence="21">Galactose-1-phosphate uridylyltransferase</fullName>
        <ecNumber evidence="21">2.7.7.12</ecNumber>
    </recommendedName>
</protein>
<dbReference type="SUPFAM" id="SSF49562">
    <property type="entry name" value="C2 domain (Calcium/lipid-binding domain, CaLB)"/>
    <property type="match status" value="3"/>
</dbReference>
<dbReference type="GO" id="GO:0006508">
    <property type="term" value="P:proteolysis"/>
    <property type="evidence" value="ECO:0007669"/>
    <property type="project" value="UniProtKB-KW"/>
</dbReference>
<dbReference type="GO" id="GO:0019637">
    <property type="term" value="P:organophosphate metabolic process"/>
    <property type="evidence" value="ECO:0007669"/>
    <property type="project" value="UniProtKB-ARBA"/>
</dbReference>
<keyword evidence="16" id="KW-0445">Lipid transport</keyword>
<keyword evidence="17" id="KW-0446">Lipid-binding</keyword>
<dbReference type="InterPro" id="IPR039010">
    <property type="entry name" value="Synaptotagmin_SMP"/>
</dbReference>
<dbReference type="AlphaFoldDB" id="A0A7R9GJ67"/>
<dbReference type="Proteomes" id="UP000678499">
    <property type="component" value="Unassembled WGS sequence"/>
</dbReference>
<dbReference type="EMBL" id="CAJPEX010004743">
    <property type="protein sequence ID" value="CAG0923211.1"/>
    <property type="molecule type" value="Genomic_DNA"/>
</dbReference>
<keyword evidence="15" id="KW-1133">Transmembrane helix</keyword>
<keyword evidence="5" id="KW-0813">Transport</keyword>
<evidence type="ECO:0000256" key="9">
    <source>
        <dbReference type="ARBA" id="ARBA00022695"/>
    </source>
</evidence>
<dbReference type="EC" id="2.7.7.12" evidence="21"/>
<keyword evidence="12" id="KW-0378">Hydrolase</keyword>
<feature type="non-terminal residue" evidence="24">
    <location>
        <position position="1"/>
    </location>
</feature>
<dbReference type="Pfam" id="PF01087">
    <property type="entry name" value="GalP_UDP_transf"/>
    <property type="match status" value="1"/>
</dbReference>
<dbReference type="InterPro" id="IPR005849">
    <property type="entry name" value="GalP_Utransf_N"/>
</dbReference>
<comment type="catalytic activity">
    <reaction evidence="1 21">
        <text>alpha-D-galactose 1-phosphate + UDP-alpha-D-glucose = alpha-D-glucose 1-phosphate + UDP-alpha-D-galactose</text>
        <dbReference type="Rhea" id="RHEA:13989"/>
        <dbReference type="ChEBI" id="CHEBI:58336"/>
        <dbReference type="ChEBI" id="CHEBI:58601"/>
        <dbReference type="ChEBI" id="CHEBI:58885"/>
        <dbReference type="ChEBI" id="CHEBI:66914"/>
        <dbReference type="EC" id="2.7.7.12"/>
    </reaction>
</comment>
<dbReference type="InterPro" id="IPR035892">
    <property type="entry name" value="C2_domain_sf"/>
</dbReference>
<dbReference type="InterPro" id="IPR036265">
    <property type="entry name" value="HIT-like_sf"/>
</dbReference>
<dbReference type="GO" id="GO:0035091">
    <property type="term" value="F:phosphatidylinositol binding"/>
    <property type="evidence" value="ECO:0007669"/>
    <property type="project" value="TreeGrafter"/>
</dbReference>
<dbReference type="GO" id="GO:0006869">
    <property type="term" value="P:lipid transport"/>
    <property type="evidence" value="ECO:0007669"/>
    <property type="project" value="UniProtKB-KW"/>
</dbReference>
<comment type="similarity">
    <text evidence="21">Belongs to the galactose-1-phosphate uridylyltransferase type 1 family.</text>
</comment>
<dbReference type="CDD" id="cd21670">
    <property type="entry name" value="SMP_ESyt"/>
    <property type="match status" value="1"/>
</dbReference>
<evidence type="ECO:0000256" key="6">
    <source>
        <dbReference type="ARBA" id="ARBA00022670"/>
    </source>
</evidence>
<dbReference type="GO" id="GO:0008429">
    <property type="term" value="F:phosphatidylethanolamine binding"/>
    <property type="evidence" value="ECO:0007669"/>
    <property type="project" value="TreeGrafter"/>
</dbReference>
<evidence type="ECO:0000256" key="17">
    <source>
        <dbReference type="ARBA" id="ARBA00023121"/>
    </source>
</evidence>
<dbReference type="SMART" id="SM00239">
    <property type="entry name" value="C2"/>
    <property type="match status" value="3"/>
</dbReference>
<dbReference type="Gene3D" id="2.60.40.150">
    <property type="entry name" value="C2 domain"/>
    <property type="match status" value="3"/>
</dbReference>
<dbReference type="Pfam" id="PF00168">
    <property type="entry name" value="C2"/>
    <property type="match status" value="3"/>
</dbReference>
<evidence type="ECO:0000256" key="20">
    <source>
        <dbReference type="ARBA" id="ARBA00023277"/>
    </source>
</evidence>
<evidence type="ECO:0000256" key="14">
    <source>
        <dbReference type="ARBA" id="ARBA00022837"/>
    </source>
</evidence>
<evidence type="ECO:0000256" key="11">
    <source>
        <dbReference type="ARBA" id="ARBA00022737"/>
    </source>
</evidence>
<evidence type="ECO:0000256" key="21">
    <source>
        <dbReference type="RuleBase" id="RU000506"/>
    </source>
</evidence>
<dbReference type="GO" id="GO:0008236">
    <property type="term" value="F:serine-type peptidase activity"/>
    <property type="evidence" value="ECO:0007669"/>
    <property type="project" value="UniProtKB-KW"/>
</dbReference>
<feature type="domain" description="C2" evidence="22">
    <location>
        <begin position="1058"/>
        <end position="1188"/>
    </location>
</feature>
<evidence type="ECO:0000256" key="2">
    <source>
        <dbReference type="ARBA" id="ARBA00004370"/>
    </source>
</evidence>
<reference evidence="24" key="1">
    <citation type="submission" date="2020-11" db="EMBL/GenBank/DDBJ databases">
        <authorList>
            <person name="Tran Van P."/>
        </authorList>
    </citation>
    <scope>NUCLEOTIDE SEQUENCE</scope>
</reference>
<proteinExistence type="inferred from homology"/>
<evidence type="ECO:0000256" key="16">
    <source>
        <dbReference type="ARBA" id="ARBA00023055"/>
    </source>
</evidence>
<dbReference type="InterPro" id="IPR029062">
    <property type="entry name" value="Class_I_gatase-like"/>
</dbReference>
<keyword evidence="19 21" id="KW-0299">Galactose metabolism</keyword>
<dbReference type="PROSITE" id="PS50004">
    <property type="entry name" value="C2"/>
    <property type="match status" value="2"/>
</dbReference>
<evidence type="ECO:0000256" key="7">
    <source>
        <dbReference type="ARBA" id="ARBA00022679"/>
    </source>
</evidence>
<feature type="domain" description="C2" evidence="22">
    <location>
        <begin position="623"/>
        <end position="749"/>
    </location>
</feature>
<evidence type="ECO:0000256" key="3">
    <source>
        <dbReference type="ARBA" id="ARBA00004947"/>
    </source>
</evidence>
<organism evidence="24">
    <name type="scientific">Notodromas monacha</name>
    <dbReference type="NCBI Taxonomy" id="399045"/>
    <lineage>
        <taxon>Eukaryota</taxon>
        <taxon>Metazoa</taxon>
        <taxon>Ecdysozoa</taxon>
        <taxon>Arthropoda</taxon>
        <taxon>Crustacea</taxon>
        <taxon>Oligostraca</taxon>
        <taxon>Ostracoda</taxon>
        <taxon>Podocopa</taxon>
        <taxon>Podocopida</taxon>
        <taxon>Cypridocopina</taxon>
        <taxon>Cypridoidea</taxon>
        <taxon>Cyprididae</taxon>
        <taxon>Notodromas</taxon>
    </lineage>
</organism>
<dbReference type="SUPFAM" id="SSF52317">
    <property type="entry name" value="Class I glutamine amidotransferase-like"/>
    <property type="match status" value="1"/>
</dbReference>
<dbReference type="Gene3D" id="3.30.428.10">
    <property type="entry name" value="HIT-like"/>
    <property type="match status" value="1"/>
</dbReference>
<accession>A0A7R9GJ67</accession>
<dbReference type="GO" id="GO:1901135">
    <property type="term" value="P:carbohydrate derivative metabolic process"/>
    <property type="evidence" value="ECO:0007669"/>
    <property type="project" value="UniProtKB-ARBA"/>
</dbReference>
<dbReference type="UniPathway" id="UPA00214"/>
<comment type="similarity">
    <text evidence="4">Belongs to the peptidase S51 family.</text>
</comment>
<dbReference type="GO" id="GO:0008108">
    <property type="term" value="F:UDP-glucose:hexose-1-phosphate uridylyltransferase activity"/>
    <property type="evidence" value="ECO:0007669"/>
    <property type="project" value="UniProtKB-EC"/>
</dbReference>
<dbReference type="InterPro" id="IPR005320">
    <property type="entry name" value="Peptidase_S51"/>
</dbReference>
<comment type="pathway">
    <text evidence="3 21">Carbohydrate metabolism; galactose metabolism.</text>
</comment>